<evidence type="ECO:0000256" key="1">
    <source>
        <dbReference type="SAM" id="MobiDB-lite"/>
    </source>
</evidence>
<gene>
    <name evidence="2" type="ORF">H257_16868</name>
</gene>
<dbReference type="GeneID" id="20818864"/>
<dbReference type="RefSeq" id="XP_009843759.1">
    <property type="nucleotide sequence ID" value="XM_009845457.1"/>
</dbReference>
<dbReference type="AlphaFoldDB" id="W4FJ67"/>
<dbReference type="OrthoDB" id="2737924at2759"/>
<sequence>MTTPNAMKLNEHNYCDWNTYFQGRLMAKGILDQFTVRPTNPPDLDDQKAFGILIETIEAGQYRYVEGAANVKTEYEALAIHHRPTTKIHRIQVAMEWARLSWDMRQETLPYFIHRFQTLVKRRHEVGAPLFTPSPPPLQRYHRTKMSSIASNSRSQKNTSTVPGTHRYDPDV</sequence>
<feature type="compositionally biased region" description="Polar residues" evidence="1">
    <location>
        <begin position="146"/>
        <end position="163"/>
    </location>
</feature>
<reference evidence="2" key="1">
    <citation type="submission" date="2013-12" db="EMBL/GenBank/DDBJ databases">
        <title>The Genome Sequence of Aphanomyces astaci APO3.</title>
        <authorList>
            <consortium name="The Broad Institute Genomics Platform"/>
            <person name="Russ C."/>
            <person name="Tyler B."/>
            <person name="van West P."/>
            <person name="Dieguez-Uribeondo J."/>
            <person name="Young S.K."/>
            <person name="Zeng Q."/>
            <person name="Gargeya S."/>
            <person name="Fitzgerald M."/>
            <person name="Abouelleil A."/>
            <person name="Alvarado L."/>
            <person name="Chapman S.B."/>
            <person name="Gainer-Dewar J."/>
            <person name="Goldberg J."/>
            <person name="Griggs A."/>
            <person name="Gujja S."/>
            <person name="Hansen M."/>
            <person name="Howarth C."/>
            <person name="Imamovic A."/>
            <person name="Ireland A."/>
            <person name="Larimer J."/>
            <person name="McCowan C."/>
            <person name="Murphy C."/>
            <person name="Pearson M."/>
            <person name="Poon T.W."/>
            <person name="Priest M."/>
            <person name="Roberts A."/>
            <person name="Saif S."/>
            <person name="Shea T."/>
            <person name="Sykes S."/>
            <person name="Wortman J."/>
            <person name="Nusbaum C."/>
            <person name="Birren B."/>
        </authorList>
    </citation>
    <scope>NUCLEOTIDE SEQUENCE [LARGE SCALE GENOMIC DNA]</scope>
    <source>
        <strain evidence="2">APO3</strain>
    </source>
</reference>
<name>W4FJ67_APHAT</name>
<accession>W4FJ67</accession>
<organism evidence="2">
    <name type="scientific">Aphanomyces astaci</name>
    <name type="common">Crayfish plague agent</name>
    <dbReference type="NCBI Taxonomy" id="112090"/>
    <lineage>
        <taxon>Eukaryota</taxon>
        <taxon>Sar</taxon>
        <taxon>Stramenopiles</taxon>
        <taxon>Oomycota</taxon>
        <taxon>Saprolegniomycetes</taxon>
        <taxon>Saprolegniales</taxon>
        <taxon>Verrucalvaceae</taxon>
        <taxon>Aphanomyces</taxon>
    </lineage>
</organism>
<protein>
    <recommendedName>
        <fullName evidence="3">DUF4219 domain-containing protein</fullName>
    </recommendedName>
</protein>
<dbReference type="EMBL" id="KI913206">
    <property type="protein sequence ID" value="ETV66783.1"/>
    <property type="molecule type" value="Genomic_DNA"/>
</dbReference>
<dbReference type="VEuPathDB" id="FungiDB:H257_16868"/>
<evidence type="ECO:0008006" key="3">
    <source>
        <dbReference type="Google" id="ProtNLM"/>
    </source>
</evidence>
<proteinExistence type="predicted"/>
<feature type="region of interest" description="Disordered" evidence="1">
    <location>
        <begin position="146"/>
        <end position="172"/>
    </location>
</feature>
<evidence type="ECO:0000313" key="2">
    <source>
        <dbReference type="EMBL" id="ETV66783.1"/>
    </source>
</evidence>